<dbReference type="Pfam" id="PF16709">
    <property type="entry name" value="SCAB-Ig"/>
    <property type="match status" value="1"/>
</dbReference>
<reference evidence="1" key="1">
    <citation type="journal article" date="2016" name="Nat. Genet.">
        <title>A high-quality carrot genome assembly provides new insights into carotenoid accumulation and asterid genome evolution.</title>
        <authorList>
            <person name="Iorizzo M."/>
            <person name="Ellison S."/>
            <person name="Senalik D."/>
            <person name="Zeng P."/>
            <person name="Satapoomin P."/>
            <person name="Huang J."/>
            <person name="Bowman M."/>
            <person name="Iovene M."/>
            <person name="Sanseverino W."/>
            <person name="Cavagnaro P."/>
            <person name="Yildiz M."/>
            <person name="Macko-Podgorni A."/>
            <person name="Moranska E."/>
            <person name="Grzebelus E."/>
            <person name="Grzebelus D."/>
            <person name="Ashrafi H."/>
            <person name="Zheng Z."/>
            <person name="Cheng S."/>
            <person name="Spooner D."/>
            <person name="Van Deynze A."/>
            <person name="Simon P."/>
        </authorList>
    </citation>
    <scope>NUCLEOTIDE SEQUENCE</scope>
    <source>
        <tissue evidence="1">Leaf</tissue>
    </source>
</reference>
<dbReference type="GO" id="GO:0007015">
    <property type="term" value="P:actin filament organization"/>
    <property type="evidence" value="ECO:0007669"/>
    <property type="project" value="InterPro"/>
</dbReference>
<proteinExistence type="predicted"/>
<dbReference type="AlphaFoldDB" id="A0A164VXI8"/>
<dbReference type="GO" id="GO:0003779">
    <property type="term" value="F:actin binding"/>
    <property type="evidence" value="ECO:0007669"/>
    <property type="project" value="InterPro"/>
</dbReference>
<accession>A0A164VXI8</accession>
<dbReference type="PANTHER" id="PTHR31172">
    <property type="entry name" value="STOMATAL CLOSURE-RELATED ACTIN-BINDING PROTEIN 1"/>
    <property type="match status" value="1"/>
</dbReference>
<dbReference type="InterPro" id="IPR038718">
    <property type="entry name" value="SNF2-like_sf"/>
</dbReference>
<dbReference type="EMBL" id="CP093348">
    <property type="protein sequence ID" value="WOH05179.1"/>
    <property type="molecule type" value="Genomic_DNA"/>
</dbReference>
<dbReference type="Gramene" id="KZM91001">
    <property type="protein sequence ID" value="KZM91001"/>
    <property type="gene ID" value="DCAR_021634"/>
</dbReference>
<dbReference type="InterPro" id="IPR032015">
    <property type="entry name" value="SCAB-Ig"/>
</dbReference>
<reference evidence="1" key="2">
    <citation type="submission" date="2022-03" db="EMBL/GenBank/DDBJ databases">
        <title>Draft title - Genomic analysis of global carrot germplasm unveils the trajectory of domestication and the origin of high carotenoid orange carrot.</title>
        <authorList>
            <person name="Iorizzo M."/>
            <person name="Ellison S."/>
            <person name="Senalik D."/>
            <person name="Macko-Podgorni A."/>
            <person name="Grzebelus D."/>
            <person name="Bostan H."/>
            <person name="Rolling W."/>
            <person name="Curaba J."/>
            <person name="Simon P."/>
        </authorList>
    </citation>
    <scope>NUCLEOTIDE SEQUENCE</scope>
    <source>
        <tissue evidence="1">Leaf</tissue>
    </source>
</reference>
<keyword evidence="2" id="KW-1185">Reference proteome</keyword>
<gene>
    <name evidence="1" type="ORF">DCAR_0624593</name>
</gene>
<dbReference type="PANTHER" id="PTHR31172:SF3">
    <property type="entry name" value="STOMATAL CLOSURE-RELATED ACTIN-BINDING PROTEIN 1"/>
    <property type="match status" value="1"/>
</dbReference>
<organism evidence="1 2">
    <name type="scientific">Daucus carota subsp. sativus</name>
    <name type="common">Carrot</name>
    <dbReference type="NCBI Taxonomy" id="79200"/>
    <lineage>
        <taxon>Eukaryota</taxon>
        <taxon>Viridiplantae</taxon>
        <taxon>Streptophyta</taxon>
        <taxon>Embryophyta</taxon>
        <taxon>Tracheophyta</taxon>
        <taxon>Spermatophyta</taxon>
        <taxon>Magnoliopsida</taxon>
        <taxon>eudicotyledons</taxon>
        <taxon>Gunneridae</taxon>
        <taxon>Pentapetalae</taxon>
        <taxon>asterids</taxon>
        <taxon>campanulids</taxon>
        <taxon>Apiales</taxon>
        <taxon>Apiaceae</taxon>
        <taxon>Apioideae</taxon>
        <taxon>Scandiceae</taxon>
        <taxon>Daucinae</taxon>
        <taxon>Daucus</taxon>
        <taxon>Daucus sect. Daucus</taxon>
    </lineage>
</organism>
<dbReference type="GO" id="GO:0010119">
    <property type="term" value="P:regulation of stomatal movement"/>
    <property type="evidence" value="ECO:0007669"/>
    <property type="project" value="InterPro"/>
</dbReference>
<name>A0A164VXI8_DAUCS</name>
<sequence length="181" mass="20324">MLTISEETTASKDLSLIKEEVIEKEQAELVPLLTGGATKVVYAPDPFDVGRTLQDDITKDALILTLTTTGPIDTAAGLGNYVEALVLRHDTEFNVFLFPGSYCPDEWSRASIRVNSCTIRKESMPRSIGPKFSILITSYEVTMNDAEKYLIHYSWRYIVVDEDTCSKILNANIEKIKTFDY</sequence>
<protein>
    <submittedName>
        <fullName evidence="1">Uncharacterized protein</fullName>
    </submittedName>
</protein>
<evidence type="ECO:0000313" key="1">
    <source>
        <dbReference type="EMBL" id="WOH05179.1"/>
    </source>
</evidence>
<dbReference type="Gene3D" id="3.40.50.10810">
    <property type="entry name" value="Tandem AAA-ATPase domain"/>
    <property type="match status" value="1"/>
</dbReference>
<dbReference type="Proteomes" id="UP000077755">
    <property type="component" value="Chromosome 6"/>
</dbReference>
<evidence type="ECO:0000313" key="2">
    <source>
        <dbReference type="Proteomes" id="UP000077755"/>
    </source>
</evidence>
<dbReference type="InterPro" id="IPR039640">
    <property type="entry name" value="SCAB"/>
</dbReference>